<dbReference type="AlphaFoldDB" id="A0A5N6J5H7"/>
<evidence type="ECO:0000313" key="3">
    <source>
        <dbReference type="Proteomes" id="UP000326289"/>
    </source>
</evidence>
<feature type="compositionally biased region" description="Low complexity" evidence="1">
    <location>
        <begin position="93"/>
        <end position="113"/>
    </location>
</feature>
<feature type="region of interest" description="Disordered" evidence="1">
    <location>
        <begin position="55"/>
        <end position="125"/>
    </location>
</feature>
<evidence type="ECO:0000313" key="2">
    <source>
        <dbReference type="EMBL" id="KAB8274121.1"/>
    </source>
</evidence>
<sequence>MAEPMVMLYPTTCLILSTMFLVFQNRASIIYYLTRCAQWFDSDNHYVELHIQTDDTECDSEPDYEPKPEDLENQWKGKEKPTKMHSPTPPSPSDNDNYSTTPSYPSSISTDDPNFPASSPRTPLERYFDPETGEIYPQVLEPPTPTWEVELRTRIERGVGLEASWDRAVDCMVGLFVGLHV</sequence>
<evidence type="ECO:0000256" key="1">
    <source>
        <dbReference type="SAM" id="MobiDB-lite"/>
    </source>
</evidence>
<gene>
    <name evidence="2" type="ORF">BDV30DRAFT_98767</name>
</gene>
<protein>
    <submittedName>
        <fullName evidence="2">Uncharacterized protein</fullName>
    </submittedName>
</protein>
<keyword evidence="3" id="KW-1185">Reference proteome</keyword>
<proteinExistence type="predicted"/>
<dbReference type="EMBL" id="ML732791">
    <property type="protein sequence ID" value="KAB8274121.1"/>
    <property type="molecule type" value="Genomic_DNA"/>
</dbReference>
<organism evidence="2 3">
    <name type="scientific">Aspergillus minisclerotigenes</name>
    <dbReference type="NCBI Taxonomy" id="656917"/>
    <lineage>
        <taxon>Eukaryota</taxon>
        <taxon>Fungi</taxon>
        <taxon>Dikarya</taxon>
        <taxon>Ascomycota</taxon>
        <taxon>Pezizomycotina</taxon>
        <taxon>Eurotiomycetes</taxon>
        <taxon>Eurotiomycetidae</taxon>
        <taxon>Eurotiales</taxon>
        <taxon>Aspergillaceae</taxon>
        <taxon>Aspergillus</taxon>
        <taxon>Aspergillus subgen. Circumdati</taxon>
    </lineage>
</organism>
<dbReference type="Proteomes" id="UP000326289">
    <property type="component" value="Unassembled WGS sequence"/>
</dbReference>
<accession>A0A5N6J5H7</accession>
<feature type="compositionally biased region" description="Basic and acidic residues" evidence="1">
    <location>
        <begin position="64"/>
        <end position="82"/>
    </location>
</feature>
<name>A0A5N6J5H7_9EURO</name>
<reference evidence="2 3" key="1">
    <citation type="submission" date="2019-04" db="EMBL/GenBank/DDBJ databases">
        <title>Fungal friends and foes A comparative genomics study of 23 Aspergillus species from section Flavi.</title>
        <authorList>
            <consortium name="DOE Joint Genome Institute"/>
            <person name="Kjaerbolling I."/>
            <person name="Vesth T.C."/>
            <person name="Frisvad J.C."/>
            <person name="Nybo J.L."/>
            <person name="Theobald S."/>
            <person name="Kildgaard S."/>
            <person name="Petersen T.I."/>
            <person name="Kuo A."/>
            <person name="Sato A."/>
            <person name="Lyhne E.K."/>
            <person name="Kogle M.E."/>
            <person name="Wiebenga A."/>
            <person name="Kun R.S."/>
            <person name="Lubbers R.J."/>
            <person name="Makela M.R."/>
            <person name="Barry K."/>
            <person name="Chovatia M."/>
            <person name="Clum A."/>
            <person name="Daum C."/>
            <person name="Haridas S."/>
            <person name="He G."/>
            <person name="LaButti K."/>
            <person name="Lipzen A."/>
            <person name="Mondo S."/>
            <person name="Pangilinan J."/>
            <person name="Riley R."/>
            <person name="Salamov A."/>
            <person name="Simmons B.A."/>
            <person name="Magnuson J.K."/>
            <person name="Henrissat B."/>
            <person name="Mortensen U.H."/>
            <person name="Larsen T.O."/>
            <person name="De vries R.P."/>
            <person name="Grigoriev I.V."/>
            <person name="Machida M."/>
            <person name="Baker S.E."/>
            <person name="Andersen M.R."/>
        </authorList>
    </citation>
    <scope>NUCLEOTIDE SEQUENCE [LARGE SCALE GENOMIC DNA]</scope>
    <source>
        <strain evidence="2 3">CBS 117635</strain>
    </source>
</reference>